<reference evidence="1" key="1">
    <citation type="submission" date="2021-06" db="EMBL/GenBank/DDBJ databases">
        <authorList>
            <person name="Kallberg Y."/>
            <person name="Tangrot J."/>
            <person name="Rosling A."/>
        </authorList>
    </citation>
    <scope>NUCLEOTIDE SEQUENCE</scope>
    <source>
        <strain evidence="1">MA461A</strain>
    </source>
</reference>
<keyword evidence="2" id="KW-1185">Reference proteome</keyword>
<dbReference type="EMBL" id="CAJVQC010027060">
    <property type="protein sequence ID" value="CAG8735187.1"/>
    <property type="molecule type" value="Genomic_DNA"/>
</dbReference>
<sequence length="412" mass="46288">NILNLQQQNFVLVNNQQNQLMALSVGFVQLEFYSGNEDHEDFVDRFILYITLAGVNNDANILTILDQSLKGEAREWYYREFDNKNWELENILDNSGIGATIAHIRGANAEGITGAVASFPNVLLGFTGAQIIPARNVAEDWTIAGGCPTNAVPVVLNAGGGVPIILARMRSGQRLWWIKKYYPTTNKYVKMLEIGVLRQGVYESISLFLAKIQKYGDQLGYTPAQKKTHFLSRVRPDIRNEIYRIGQTKPINDIIDSLAELELRHGILQQAPSQPRHAPIAPTIPDNKSVISCKFLVTESKQNEKVTMPNLFSESDNQLLELLSPAMRKKIIDPSTKNKWAESLEYMQCRIEDIIIPDGFADIASGLIQDNNSKNQTFDSSTKIDTKEKPASNEEKESQVSDLFTEDLKKKI</sequence>
<name>A0ACA9Q8V7_9GLOM</name>
<feature type="non-terminal residue" evidence="1">
    <location>
        <position position="1"/>
    </location>
</feature>
<dbReference type="Proteomes" id="UP000789920">
    <property type="component" value="Unassembled WGS sequence"/>
</dbReference>
<comment type="caution">
    <text evidence="1">The sequence shown here is derived from an EMBL/GenBank/DDBJ whole genome shotgun (WGS) entry which is preliminary data.</text>
</comment>
<proteinExistence type="predicted"/>
<organism evidence="1 2">
    <name type="scientific">Racocetra persica</name>
    <dbReference type="NCBI Taxonomy" id="160502"/>
    <lineage>
        <taxon>Eukaryota</taxon>
        <taxon>Fungi</taxon>
        <taxon>Fungi incertae sedis</taxon>
        <taxon>Mucoromycota</taxon>
        <taxon>Glomeromycotina</taxon>
        <taxon>Glomeromycetes</taxon>
        <taxon>Diversisporales</taxon>
        <taxon>Gigasporaceae</taxon>
        <taxon>Racocetra</taxon>
    </lineage>
</organism>
<accession>A0ACA9Q8V7</accession>
<protein>
    <submittedName>
        <fullName evidence="1">1614_t:CDS:1</fullName>
    </submittedName>
</protein>
<evidence type="ECO:0000313" key="2">
    <source>
        <dbReference type="Proteomes" id="UP000789920"/>
    </source>
</evidence>
<evidence type="ECO:0000313" key="1">
    <source>
        <dbReference type="EMBL" id="CAG8735187.1"/>
    </source>
</evidence>
<gene>
    <name evidence="1" type="ORF">RPERSI_LOCUS12577</name>
</gene>